<keyword evidence="7" id="KW-0067">ATP-binding</keyword>
<dbReference type="InterPro" id="IPR011006">
    <property type="entry name" value="CheY-like_superfamily"/>
</dbReference>
<keyword evidence="3" id="KW-0597">Phosphoprotein</keyword>
<evidence type="ECO:0000259" key="10">
    <source>
        <dbReference type="PROSITE" id="PS50110"/>
    </source>
</evidence>
<dbReference type="CDD" id="cd16922">
    <property type="entry name" value="HATPase_EvgS-ArcB-TorS-like"/>
    <property type="match status" value="1"/>
</dbReference>
<dbReference type="InterPro" id="IPR001789">
    <property type="entry name" value="Sig_transdc_resp-reg_receiver"/>
</dbReference>
<evidence type="ECO:0000259" key="9">
    <source>
        <dbReference type="PROSITE" id="PS50109"/>
    </source>
</evidence>
<gene>
    <name evidence="11" type="ORF">MNBD_BACTEROID07-1939</name>
</gene>
<dbReference type="Gene3D" id="3.30.565.10">
    <property type="entry name" value="Histidine kinase-like ATPase, C-terminal domain"/>
    <property type="match status" value="1"/>
</dbReference>
<feature type="domain" description="Response regulatory" evidence="10">
    <location>
        <begin position="332"/>
        <end position="452"/>
    </location>
</feature>
<evidence type="ECO:0000256" key="2">
    <source>
        <dbReference type="ARBA" id="ARBA00012438"/>
    </source>
</evidence>
<dbReference type="PRINTS" id="PR00344">
    <property type="entry name" value="BCTRLSENSOR"/>
</dbReference>
<reference evidence="11" key="1">
    <citation type="submission" date="2018-06" db="EMBL/GenBank/DDBJ databases">
        <authorList>
            <person name="Zhirakovskaya E."/>
        </authorList>
    </citation>
    <scope>NUCLEOTIDE SEQUENCE</scope>
</reference>
<evidence type="ECO:0000256" key="7">
    <source>
        <dbReference type="ARBA" id="ARBA00022840"/>
    </source>
</evidence>
<dbReference type="SMART" id="SM00448">
    <property type="entry name" value="REC"/>
    <property type="match status" value="1"/>
</dbReference>
<dbReference type="Pfam" id="PF00512">
    <property type="entry name" value="HisKA"/>
    <property type="match status" value="1"/>
</dbReference>
<dbReference type="InterPro" id="IPR036890">
    <property type="entry name" value="HATPase_C_sf"/>
</dbReference>
<dbReference type="PROSITE" id="PS50109">
    <property type="entry name" value="HIS_KIN"/>
    <property type="match status" value="1"/>
</dbReference>
<keyword evidence="5" id="KW-0547">Nucleotide-binding</keyword>
<evidence type="ECO:0000256" key="1">
    <source>
        <dbReference type="ARBA" id="ARBA00000085"/>
    </source>
</evidence>
<dbReference type="FunFam" id="3.30.565.10:FF:000010">
    <property type="entry name" value="Sensor histidine kinase RcsC"/>
    <property type="match status" value="1"/>
</dbReference>
<evidence type="ECO:0000313" key="11">
    <source>
        <dbReference type="EMBL" id="VAW28480.1"/>
    </source>
</evidence>
<dbReference type="InterPro" id="IPR003594">
    <property type="entry name" value="HATPase_dom"/>
</dbReference>
<dbReference type="CDD" id="cd00082">
    <property type="entry name" value="HisKA"/>
    <property type="match status" value="1"/>
</dbReference>
<dbReference type="InterPro" id="IPR005467">
    <property type="entry name" value="His_kinase_dom"/>
</dbReference>
<proteinExistence type="predicted"/>
<dbReference type="Pfam" id="PF02518">
    <property type="entry name" value="HATPase_c"/>
    <property type="match status" value="1"/>
</dbReference>
<dbReference type="AlphaFoldDB" id="A0A3B0UH54"/>
<dbReference type="Gene3D" id="1.10.287.130">
    <property type="match status" value="1"/>
</dbReference>
<comment type="catalytic activity">
    <reaction evidence="1">
        <text>ATP + protein L-histidine = ADP + protein N-phospho-L-histidine.</text>
        <dbReference type="EC" id="2.7.13.3"/>
    </reaction>
</comment>
<sequence>MLKSYPATKNIPIIFLTALNSPKDIQKAFRYGAVDYISKPFSREELVARVKLHISLRNTQKELIKARRNAEAAAEAKAVFLANMSHELRTPMNGIIGMVDILKRTELTDSQQEYLSIIESSGENLLTIINDILDLSKIEAGHMELENISFCFRDEVRRVINIMQIIADKKRLPVNLIIDKEVPDYVKGDPVRLKQIIINLVNNAIKFTAKGKITVSVEKKSVDKGKVQLFFRVMDTGIGISSEGQKKLFQSFSQVDKSTTRKYGGTGLGLMISKNLTQMMDGDIGVESVEGVGSTFWFSVFLDLSDEESYNKQRRENIASHEHKTHTQLKLHILLAEDNKINQKVAMLNLKNLGHQVDIANNGKEAVEKFKNNYYDFIFMDVQMPEIDGIEACKMIRELENNSHGTKKIPIIAMTANTSEDERKKYMEVGMDDYISKPFKRKELIEIFKKFTL</sequence>
<dbReference type="InterPro" id="IPR003661">
    <property type="entry name" value="HisK_dim/P_dom"/>
</dbReference>
<dbReference type="CDD" id="cd17546">
    <property type="entry name" value="REC_hyHK_CKI1_RcsC-like"/>
    <property type="match status" value="1"/>
</dbReference>
<evidence type="ECO:0000256" key="8">
    <source>
        <dbReference type="ARBA" id="ARBA00023012"/>
    </source>
</evidence>
<dbReference type="SMART" id="SM00387">
    <property type="entry name" value="HATPase_c"/>
    <property type="match status" value="1"/>
</dbReference>
<dbReference type="FunFam" id="1.10.287.130:FF:000002">
    <property type="entry name" value="Two-component osmosensing histidine kinase"/>
    <property type="match status" value="1"/>
</dbReference>
<dbReference type="SUPFAM" id="SSF55874">
    <property type="entry name" value="ATPase domain of HSP90 chaperone/DNA topoisomerase II/histidine kinase"/>
    <property type="match status" value="1"/>
</dbReference>
<dbReference type="SMART" id="SM00388">
    <property type="entry name" value="HisKA"/>
    <property type="match status" value="1"/>
</dbReference>
<dbReference type="GO" id="GO:0000155">
    <property type="term" value="F:phosphorelay sensor kinase activity"/>
    <property type="evidence" value="ECO:0007669"/>
    <property type="project" value="InterPro"/>
</dbReference>
<evidence type="ECO:0000256" key="4">
    <source>
        <dbReference type="ARBA" id="ARBA00022679"/>
    </source>
</evidence>
<dbReference type="EMBL" id="UOET01000245">
    <property type="protein sequence ID" value="VAW28480.1"/>
    <property type="molecule type" value="Genomic_DNA"/>
</dbReference>
<dbReference type="PANTHER" id="PTHR45339">
    <property type="entry name" value="HYBRID SIGNAL TRANSDUCTION HISTIDINE KINASE J"/>
    <property type="match status" value="1"/>
</dbReference>
<evidence type="ECO:0000256" key="6">
    <source>
        <dbReference type="ARBA" id="ARBA00022777"/>
    </source>
</evidence>
<organism evidence="11">
    <name type="scientific">hydrothermal vent metagenome</name>
    <dbReference type="NCBI Taxonomy" id="652676"/>
    <lineage>
        <taxon>unclassified sequences</taxon>
        <taxon>metagenomes</taxon>
        <taxon>ecological metagenomes</taxon>
    </lineage>
</organism>
<dbReference type="Pfam" id="PF00072">
    <property type="entry name" value="Response_reg"/>
    <property type="match status" value="2"/>
</dbReference>
<evidence type="ECO:0000256" key="5">
    <source>
        <dbReference type="ARBA" id="ARBA00022741"/>
    </source>
</evidence>
<keyword evidence="6 11" id="KW-0418">Kinase</keyword>
<dbReference type="SUPFAM" id="SSF52172">
    <property type="entry name" value="CheY-like"/>
    <property type="match status" value="2"/>
</dbReference>
<dbReference type="EC" id="2.7.13.3" evidence="2"/>
<dbReference type="Gene3D" id="3.40.50.2300">
    <property type="match status" value="2"/>
</dbReference>
<dbReference type="PROSITE" id="PS50110">
    <property type="entry name" value="RESPONSE_REGULATORY"/>
    <property type="match status" value="2"/>
</dbReference>
<feature type="domain" description="Response regulatory" evidence="10">
    <location>
        <begin position="1"/>
        <end position="54"/>
    </location>
</feature>
<evidence type="ECO:0000256" key="3">
    <source>
        <dbReference type="ARBA" id="ARBA00022553"/>
    </source>
</evidence>
<dbReference type="InterPro" id="IPR036097">
    <property type="entry name" value="HisK_dim/P_sf"/>
</dbReference>
<name>A0A3B0UH54_9ZZZZ</name>
<keyword evidence="4" id="KW-0808">Transferase</keyword>
<dbReference type="InterPro" id="IPR004358">
    <property type="entry name" value="Sig_transdc_His_kin-like_C"/>
</dbReference>
<dbReference type="SUPFAM" id="SSF47384">
    <property type="entry name" value="Homodimeric domain of signal transducing histidine kinase"/>
    <property type="match status" value="1"/>
</dbReference>
<feature type="domain" description="Histidine kinase" evidence="9">
    <location>
        <begin position="83"/>
        <end position="304"/>
    </location>
</feature>
<keyword evidence="8" id="KW-0902">Two-component regulatory system</keyword>
<dbReference type="GO" id="GO:0005524">
    <property type="term" value="F:ATP binding"/>
    <property type="evidence" value="ECO:0007669"/>
    <property type="project" value="UniProtKB-KW"/>
</dbReference>
<accession>A0A3B0UH54</accession>
<dbReference type="PANTHER" id="PTHR45339:SF1">
    <property type="entry name" value="HYBRID SIGNAL TRANSDUCTION HISTIDINE KINASE J"/>
    <property type="match status" value="1"/>
</dbReference>
<protein>
    <recommendedName>
        <fullName evidence="2">histidine kinase</fullName>
        <ecNumber evidence="2">2.7.13.3</ecNumber>
    </recommendedName>
</protein>